<accession>A0A8J3WP63</accession>
<organism evidence="1 2">
    <name type="scientific">Planobispora siamensis</name>
    <dbReference type="NCBI Taxonomy" id="936338"/>
    <lineage>
        <taxon>Bacteria</taxon>
        <taxon>Bacillati</taxon>
        <taxon>Actinomycetota</taxon>
        <taxon>Actinomycetes</taxon>
        <taxon>Streptosporangiales</taxon>
        <taxon>Streptosporangiaceae</taxon>
        <taxon>Planobispora</taxon>
    </lineage>
</organism>
<dbReference type="AlphaFoldDB" id="A0A8J3WP63"/>
<gene>
    <name evidence="1" type="ORF">Psi01_74130</name>
</gene>
<comment type="caution">
    <text evidence="1">The sequence shown here is derived from an EMBL/GenBank/DDBJ whole genome shotgun (WGS) entry which is preliminary data.</text>
</comment>
<dbReference type="Proteomes" id="UP000619788">
    <property type="component" value="Unassembled WGS sequence"/>
</dbReference>
<dbReference type="SUPFAM" id="SSF55136">
    <property type="entry name" value="Probable bacterial effector-binding domain"/>
    <property type="match status" value="1"/>
</dbReference>
<evidence type="ECO:0000313" key="1">
    <source>
        <dbReference type="EMBL" id="GIH96783.1"/>
    </source>
</evidence>
<dbReference type="EMBL" id="BOOJ01000071">
    <property type="protein sequence ID" value="GIH96783.1"/>
    <property type="molecule type" value="Genomic_DNA"/>
</dbReference>
<reference evidence="1 2" key="1">
    <citation type="submission" date="2021-01" db="EMBL/GenBank/DDBJ databases">
        <title>Whole genome shotgun sequence of Planobispora siamensis NBRC 107568.</title>
        <authorList>
            <person name="Komaki H."/>
            <person name="Tamura T."/>
        </authorList>
    </citation>
    <scope>NUCLEOTIDE SEQUENCE [LARGE SCALE GENOMIC DNA]</scope>
    <source>
        <strain evidence="1 2">NBRC 107568</strain>
    </source>
</reference>
<protein>
    <recommendedName>
        <fullName evidence="3">Effector-binding domain-containing protein</fullName>
    </recommendedName>
</protein>
<dbReference type="InterPro" id="IPR011256">
    <property type="entry name" value="Reg_factor_effector_dom_sf"/>
</dbReference>
<proteinExistence type="predicted"/>
<dbReference type="RefSeq" id="WP_204068812.1">
    <property type="nucleotide sequence ID" value="NZ_BOOJ01000071.1"/>
</dbReference>
<evidence type="ECO:0008006" key="3">
    <source>
        <dbReference type="Google" id="ProtNLM"/>
    </source>
</evidence>
<sequence>MEIIEAPAVAALPERHYAGIRAVTPFKGMFGVRDQLMKDLRARFDQGDTFFRLHVIDMAGEMHIEVGVVTGAAVKPDGRVLPGVLPAGDYATMTYVGHGRRANRTLLEWIRGNDLTMDCVPDPAGDRFGCRYELYRTDPRTEPMKTRWRTQLAILLDR</sequence>
<keyword evidence="2" id="KW-1185">Reference proteome</keyword>
<name>A0A8J3WP63_9ACTN</name>
<dbReference type="Gene3D" id="3.20.80.10">
    <property type="entry name" value="Regulatory factor, effector binding domain"/>
    <property type="match status" value="1"/>
</dbReference>
<evidence type="ECO:0000313" key="2">
    <source>
        <dbReference type="Proteomes" id="UP000619788"/>
    </source>
</evidence>